<dbReference type="Proteomes" id="UP000634522">
    <property type="component" value="Unassembled WGS sequence"/>
</dbReference>
<name>A0ABX1NCI3_9RHOO</name>
<organism evidence="3 4">
    <name type="scientific">Aromatoleum toluolicum</name>
    <dbReference type="NCBI Taxonomy" id="90060"/>
    <lineage>
        <taxon>Bacteria</taxon>
        <taxon>Pseudomonadati</taxon>
        <taxon>Pseudomonadota</taxon>
        <taxon>Betaproteobacteria</taxon>
        <taxon>Rhodocyclales</taxon>
        <taxon>Rhodocyclaceae</taxon>
        <taxon>Aromatoleum</taxon>
    </lineage>
</organism>
<reference evidence="3 4" key="1">
    <citation type="submission" date="2019-12" db="EMBL/GenBank/DDBJ databases">
        <title>Comparative genomics gives insights into the taxonomy of the Azoarcus-Aromatoleum group and reveals separate origins of nif in the plant-associated Azoarcus and non-plant-associated Aromatoleum sub-groups.</title>
        <authorList>
            <person name="Lafos M."/>
            <person name="Maluk M."/>
            <person name="Batista M."/>
            <person name="Junghare M."/>
            <person name="Carmona M."/>
            <person name="Faoro H."/>
            <person name="Cruz L.M."/>
            <person name="Battistoni F."/>
            <person name="De Souza E."/>
            <person name="Pedrosa F."/>
            <person name="Chen W.-M."/>
            <person name="Poole P.S."/>
            <person name="Dixon R.A."/>
            <person name="James E.K."/>
        </authorList>
    </citation>
    <scope>NUCLEOTIDE SEQUENCE [LARGE SCALE GENOMIC DNA]</scope>
    <source>
        <strain evidence="3 4">T</strain>
    </source>
</reference>
<dbReference type="Pfam" id="PF04966">
    <property type="entry name" value="OprB"/>
    <property type="match status" value="1"/>
</dbReference>
<evidence type="ECO:0008006" key="5">
    <source>
        <dbReference type="Google" id="ProtNLM"/>
    </source>
</evidence>
<protein>
    <recommendedName>
        <fullName evidence="5">Porin</fullName>
    </recommendedName>
</protein>
<accession>A0ABX1NCI3</accession>
<dbReference type="EMBL" id="WTVS01000009">
    <property type="protein sequence ID" value="NMF97002.1"/>
    <property type="molecule type" value="Genomic_DNA"/>
</dbReference>
<comment type="similarity">
    <text evidence="1 2">Belongs to the OprB family.</text>
</comment>
<evidence type="ECO:0000313" key="4">
    <source>
        <dbReference type="Proteomes" id="UP000634522"/>
    </source>
</evidence>
<proteinExistence type="inferred from homology"/>
<keyword evidence="4" id="KW-1185">Reference proteome</keyword>
<evidence type="ECO:0000256" key="2">
    <source>
        <dbReference type="RuleBase" id="RU363072"/>
    </source>
</evidence>
<evidence type="ECO:0000313" key="3">
    <source>
        <dbReference type="EMBL" id="NMF97002.1"/>
    </source>
</evidence>
<comment type="caution">
    <text evidence="3">The sequence shown here is derived from an EMBL/GenBank/DDBJ whole genome shotgun (WGS) entry which is preliminary data.</text>
</comment>
<evidence type="ECO:0000256" key="1">
    <source>
        <dbReference type="ARBA" id="ARBA00008769"/>
    </source>
</evidence>
<dbReference type="InterPro" id="IPR007049">
    <property type="entry name" value="Carb-sel_porin_OprB"/>
</dbReference>
<sequence length="130" mass="14028">MRLAGEVGATRARPLIGRYGQSNAGTVAFDRAVTVGGEFTGNAWGRGADGLGFAYGWLRSSSGFRRDTAADPTLVGFAADGAEQVAELYYRWRVNEQLALTPDLQHVRRAAADRYTKPITAVGLRALYAF</sequence>
<dbReference type="InterPro" id="IPR038673">
    <property type="entry name" value="OprB_sf"/>
</dbReference>
<dbReference type="Gene3D" id="2.40.160.180">
    <property type="entry name" value="Carbohydrate-selective porin OprB"/>
    <property type="match status" value="1"/>
</dbReference>
<gene>
    <name evidence="3" type="ORF">GPA27_06335</name>
</gene>